<keyword evidence="2 4" id="KW-0560">Oxidoreductase</keyword>
<dbReference type="Pfam" id="PF02826">
    <property type="entry name" value="2-Hacid_dh_C"/>
    <property type="match status" value="1"/>
</dbReference>
<organism evidence="7 8">
    <name type="scientific">Treponema porcinum</name>
    <dbReference type="NCBI Taxonomy" id="261392"/>
    <lineage>
        <taxon>Bacteria</taxon>
        <taxon>Pseudomonadati</taxon>
        <taxon>Spirochaetota</taxon>
        <taxon>Spirochaetia</taxon>
        <taxon>Spirochaetales</taxon>
        <taxon>Treponemataceae</taxon>
        <taxon>Treponema</taxon>
    </lineage>
</organism>
<reference evidence="7 8" key="1">
    <citation type="submission" date="2017-02" db="EMBL/GenBank/DDBJ databases">
        <authorList>
            <person name="Peterson S.W."/>
        </authorList>
    </citation>
    <scope>NUCLEOTIDE SEQUENCE [LARGE SCALE GENOMIC DNA]</scope>
    <source>
        <strain evidence="7 8">ATCC BAA-908</strain>
    </source>
</reference>
<gene>
    <name evidence="7" type="ORF">SAMN02745149_00843</name>
</gene>
<dbReference type="GeneID" id="78316156"/>
<protein>
    <submittedName>
        <fullName evidence="7">Glycerate dehydrogenase</fullName>
    </submittedName>
</protein>
<evidence type="ECO:0000256" key="2">
    <source>
        <dbReference type="ARBA" id="ARBA00023002"/>
    </source>
</evidence>
<dbReference type="Pfam" id="PF00389">
    <property type="entry name" value="2-Hacid_dh"/>
    <property type="match status" value="1"/>
</dbReference>
<evidence type="ECO:0000256" key="3">
    <source>
        <dbReference type="ARBA" id="ARBA00023027"/>
    </source>
</evidence>
<dbReference type="RefSeq" id="WP_078932756.1">
    <property type="nucleotide sequence ID" value="NZ_FUWG01000005.1"/>
</dbReference>
<evidence type="ECO:0000259" key="5">
    <source>
        <dbReference type="Pfam" id="PF00389"/>
    </source>
</evidence>
<dbReference type="InterPro" id="IPR036291">
    <property type="entry name" value="NAD(P)-bd_dom_sf"/>
</dbReference>
<dbReference type="PROSITE" id="PS00670">
    <property type="entry name" value="D_2_HYDROXYACID_DH_2"/>
    <property type="match status" value="1"/>
</dbReference>
<dbReference type="GO" id="GO:0051287">
    <property type="term" value="F:NAD binding"/>
    <property type="evidence" value="ECO:0007669"/>
    <property type="project" value="InterPro"/>
</dbReference>
<keyword evidence="3" id="KW-0520">NAD</keyword>
<dbReference type="GO" id="GO:0016616">
    <property type="term" value="F:oxidoreductase activity, acting on the CH-OH group of donors, NAD or NADP as acceptor"/>
    <property type="evidence" value="ECO:0007669"/>
    <property type="project" value="InterPro"/>
</dbReference>
<feature type="domain" description="D-isomer specific 2-hydroxyacid dehydrogenase catalytic" evidence="5">
    <location>
        <begin position="16"/>
        <end position="310"/>
    </location>
</feature>
<evidence type="ECO:0000313" key="8">
    <source>
        <dbReference type="Proteomes" id="UP000190423"/>
    </source>
</evidence>
<dbReference type="InterPro" id="IPR050418">
    <property type="entry name" value="D-iso_2-hydroxyacid_DH_PdxB"/>
</dbReference>
<dbReference type="PANTHER" id="PTHR43761">
    <property type="entry name" value="D-ISOMER SPECIFIC 2-HYDROXYACID DEHYDROGENASE FAMILY PROTEIN (AFU_ORTHOLOGUE AFUA_1G13630)"/>
    <property type="match status" value="1"/>
</dbReference>
<keyword evidence="8" id="KW-1185">Reference proteome</keyword>
<dbReference type="AlphaFoldDB" id="A0A1T4JWB7"/>
<name>A0A1T4JWB7_TREPO</name>
<dbReference type="SUPFAM" id="SSF52283">
    <property type="entry name" value="Formate/glycerate dehydrogenase catalytic domain-like"/>
    <property type="match status" value="1"/>
</dbReference>
<dbReference type="SUPFAM" id="SSF51735">
    <property type="entry name" value="NAD(P)-binding Rossmann-fold domains"/>
    <property type="match status" value="1"/>
</dbReference>
<dbReference type="InterPro" id="IPR029753">
    <property type="entry name" value="D-isomer_DH_CS"/>
</dbReference>
<dbReference type="STRING" id="261392.SAMN02745149_00843"/>
<evidence type="ECO:0000313" key="7">
    <source>
        <dbReference type="EMBL" id="SJZ34365.1"/>
    </source>
</evidence>
<dbReference type="InterPro" id="IPR006139">
    <property type="entry name" value="D-isomer_2_OHA_DH_cat_dom"/>
</dbReference>
<dbReference type="OrthoDB" id="9805416at2"/>
<evidence type="ECO:0000259" key="6">
    <source>
        <dbReference type="Pfam" id="PF02826"/>
    </source>
</evidence>
<dbReference type="CDD" id="cd12162">
    <property type="entry name" value="2-Hacid_dh_4"/>
    <property type="match status" value="1"/>
</dbReference>
<dbReference type="EMBL" id="FUWG01000005">
    <property type="protein sequence ID" value="SJZ34365.1"/>
    <property type="molecule type" value="Genomic_DNA"/>
</dbReference>
<evidence type="ECO:0000256" key="1">
    <source>
        <dbReference type="ARBA" id="ARBA00005854"/>
    </source>
</evidence>
<dbReference type="Proteomes" id="UP000190423">
    <property type="component" value="Unassembled WGS sequence"/>
</dbReference>
<sequence>MKLTILDGNAVNPGDVSWDLFKKYADITVFPRSSEKEVISRIAESDAVFLNKIRIDENVILHCPNLKYIGVLATGYDVIDIPAVKKAGICVTNIPSYSTMAVAQHVFSLITFFTNHISAHNDSVQNEGWIKSPDFCYWEKPLFELYGKTLGILGYGNIGRQVAKIAEAFGMNVLVCPHSPSADIPNCVTQEKLWEQSDFITLHAPLTAETAGIINKSSIDKMKDGAYIINTARGGLVAEDDVRSALETGKIAGYGCDVLSSEPMKDSCPLYRAPNCVITPHIAWAPLETRERLIKIAFDNFESWIQGKPKNMIY</sequence>
<proteinExistence type="inferred from homology"/>
<accession>A0A1T4JWB7</accession>
<comment type="similarity">
    <text evidence="1 4">Belongs to the D-isomer specific 2-hydroxyacid dehydrogenase family.</text>
</comment>
<dbReference type="InterPro" id="IPR006140">
    <property type="entry name" value="D-isomer_DH_NAD-bd"/>
</dbReference>
<evidence type="ECO:0000256" key="4">
    <source>
        <dbReference type="RuleBase" id="RU003719"/>
    </source>
</evidence>
<dbReference type="Gene3D" id="3.40.50.720">
    <property type="entry name" value="NAD(P)-binding Rossmann-like Domain"/>
    <property type="match status" value="2"/>
</dbReference>
<dbReference type="PANTHER" id="PTHR43761:SF1">
    <property type="entry name" value="D-ISOMER SPECIFIC 2-HYDROXYACID DEHYDROGENASE CATALYTIC DOMAIN-CONTAINING PROTEIN-RELATED"/>
    <property type="match status" value="1"/>
</dbReference>
<feature type="domain" description="D-isomer specific 2-hydroxyacid dehydrogenase NAD-binding" evidence="6">
    <location>
        <begin position="108"/>
        <end position="283"/>
    </location>
</feature>